<name>A0A7W9DS19_9ACTN</name>
<evidence type="ECO:0000313" key="3">
    <source>
        <dbReference type="EMBL" id="MBB5627955.1"/>
    </source>
</evidence>
<proteinExistence type="predicted"/>
<keyword evidence="1" id="KW-0175">Coiled coil</keyword>
<gene>
    <name evidence="3" type="ORF">BJ981_003654</name>
</gene>
<evidence type="ECO:0000256" key="1">
    <source>
        <dbReference type="SAM" id="Coils"/>
    </source>
</evidence>
<evidence type="ECO:0000313" key="4">
    <source>
        <dbReference type="Proteomes" id="UP000588112"/>
    </source>
</evidence>
<evidence type="ECO:0000256" key="2">
    <source>
        <dbReference type="SAM" id="MobiDB-lite"/>
    </source>
</evidence>
<dbReference type="AlphaFoldDB" id="A0A7W9DS19"/>
<comment type="caution">
    <text evidence="3">The sequence shown here is derived from an EMBL/GenBank/DDBJ whole genome shotgun (WGS) entry which is preliminary data.</text>
</comment>
<keyword evidence="4" id="KW-1185">Reference proteome</keyword>
<organism evidence="3 4">
    <name type="scientific">Sphaerisporangium krabiense</name>
    <dbReference type="NCBI Taxonomy" id="763782"/>
    <lineage>
        <taxon>Bacteria</taxon>
        <taxon>Bacillati</taxon>
        <taxon>Actinomycetota</taxon>
        <taxon>Actinomycetes</taxon>
        <taxon>Streptosporangiales</taxon>
        <taxon>Streptosporangiaceae</taxon>
        <taxon>Sphaerisporangium</taxon>
    </lineage>
</organism>
<protein>
    <submittedName>
        <fullName evidence="3">Uncharacterized protein</fullName>
    </submittedName>
</protein>
<reference evidence="3 4" key="1">
    <citation type="submission" date="2020-08" db="EMBL/GenBank/DDBJ databases">
        <title>Sequencing the genomes of 1000 actinobacteria strains.</title>
        <authorList>
            <person name="Klenk H.-P."/>
        </authorList>
    </citation>
    <scope>NUCLEOTIDE SEQUENCE [LARGE SCALE GENOMIC DNA]</scope>
    <source>
        <strain evidence="3 4">DSM 45790</strain>
    </source>
</reference>
<accession>A0A7W9DS19</accession>
<dbReference type="Proteomes" id="UP000588112">
    <property type="component" value="Unassembled WGS sequence"/>
</dbReference>
<feature type="region of interest" description="Disordered" evidence="2">
    <location>
        <begin position="54"/>
        <end position="75"/>
    </location>
</feature>
<dbReference type="EMBL" id="JACHBR010000001">
    <property type="protein sequence ID" value="MBB5627955.1"/>
    <property type="molecule type" value="Genomic_DNA"/>
</dbReference>
<sequence length="115" mass="13076">MTKFWVTLSREVTPYNTVDTERAQRRALEDTVARERRERRSLIDDLRCLTRATHAARRTGRKTTPEHERPWGRPVQNVLPRLPSLWAGLGRGLYIRAGHGPSCVGHALPARAAAQ</sequence>
<feature type="coiled-coil region" evidence="1">
    <location>
        <begin position="18"/>
        <end position="45"/>
    </location>
</feature>
<dbReference type="RefSeq" id="WP_184612541.1">
    <property type="nucleotide sequence ID" value="NZ_BOOS01000015.1"/>
</dbReference>